<dbReference type="EMBL" id="JAPWTJ010002505">
    <property type="protein sequence ID" value="KAJ8965888.1"/>
    <property type="molecule type" value="Genomic_DNA"/>
</dbReference>
<comment type="caution">
    <text evidence="2">The sequence shown here is derived from an EMBL/GenBank/DDBJ whole genome shotgun (WGS) entry which is preliminary data.</text>
</comment>
<dbReference type="Proteomes" id="UP001162164">
    <property type="component" value="Unassembled WGS sequence"/>
</dbReference>
<dbReference type="SMART" id="SM00799">
    <property type="entry name" value="DENN"/>
    <property type="match status" value="1"/>
</dbReference>
<evidence type="ECO:0000313" key="3">
    <source>
        <dbReference type="Proteomes" id="UP001162164"/>
    </source>
</evidence>
<dbReference type="InterPro" id="IPR040032">
    <property type="entry name" value="DENND1A/B/C"/>
</dbReference>
<accession>A0ABQ9IU79</accession>
<reference evidence="2" key="1">
    <citation type="journal article" date="2023" name="Insect Mol. Biol.">
        <title>Genome sequencing provides insights into the evolution of gene families encoding plant cell wall-degrading enzymes in longhorned beetles.</title>
        <authorList>
            <person name="Shin N.R."/>
            <person name="Okamura Y."/>
            <person name="Kirsch R."/>
            <person name="Pauchet Y."/>
        </authorList>
    </citation>
    <scope>NUCLEOTIDE SEQUENCE</scope>
    <source>
        <strain evidence="2">MMC_N1</strain>
    </source>
</reference>
<dbReference type="PANTHER" id="PTHR13196:SF14">
    <property type="entry name" value="UDENN DOMAIN-CONTAINING PROTEIN"/>
    <property type="match status" value="1"/>
</dbReference>
<dbReference type="Pfam" id="PF02141">
    <property type="entry name" value="DENN"/>
    <property type="match status" value="1"/>
</dbReference>
<proteinExistence type="predicted"/>
<dbReference type="PANTHER" id="PTHR13196">
    <property type="entry name" value="DENN DOMAIN-CONTAINING"/>
    <property type="match status" value="1"/>
</dbReference>
<dbReference type="PROSITE" id="PS50211">
    <property type="entry name" value="DENN"/>
    <property type="match status" value="1"/>
</dbReference>
<feature type="domain" description="UDENN" evidence="1">
    <location>
        <begin position="1"/>
        <end position="177"/>
    </location>
</feature>
<protein>
    <recommendedName>
        <fullName evidence="1">UDENN domain-containing protein</fullName>
    </recommendedName>
</protein>
<keyword evidence="3" id="KW-1185">Reference proteome</keyword>
<sequence>MFLSRSYLTIPNEFLGKVRAQEANICIQLHRSIGDTTAVLMHSSRTEDLREFLSAVYNAKIAEPGKKFVVPFNRGDSTFAVDVPRPFQLPSIPENRNLTEYFNAVDTHNMMVIFASMLYERRIIFTSKKLKRLSACVQSANDIIYPMIWQHIFIPVLPMSPHRLPSGADAVPHRSAR</sequence>
<gene>
    <name evidence="2" type="ORF">NQ317_014283</name>
</gene>
<dbReference type="InterPro" id="IPR043153">
    <property type="entry name" value="DENN_C"/>
</dbReference>
<name>A0ABQ9IU79_9CUCU</name>
<dbReference type="Gene3D" id="3.40.50.11500">
    <property type="match status" value="1"/>
</dbReference>
<dbReference type="InterPro" id="IPR001194">
    <property type="entry name" value="cDENN_dom"/>
</dbReference>
<evidence type="ECO:0000313" key="2">
    <source>
        <dbReference type="EMBL" id="KAJ8965888.1"/>
    </source>
</evidence>
<evidence type="ECO:0000259" key="1">
    <source>
        <dbReference type="PROSITE" id="PS50211"/>
    </source>
</evidence>
<dbReference type="InterPro" id="IPR037516">
    <property type="entry name" value="Tripartite_DENN"/>
</dbReference>
<organism evidence="2 3">
    <name type="scientific">Molorchus minor</name>
    <dbReference type="NCBI Taxonomy" id="1323400"/>
    <lineage>
        <taxon>Eukaryota</taxon>
        <taxon>Metazoa</taxon>
        <taxon>Ecdysozoa</taxon>
        <taxon>Arthropoda</taxon>
        <taxon>Hexapoda</taxon>
        <taxon>Insecta</taxon>
        <taxon>Pterygota</taxon>
        <taxon>Neoptera</taxon>
        <taxon>Endopterygota</taxon>
        <taxon>Coleoptera</taxon>
        <taxon>Polyphaga</taxon>
        <taxon>Cucujiformia</taxon>
        <taxon>Chrysomeloidea</taxon>
        <taxon>Cerambycidae</taxon>
        <taxon>Lamiinae</taxon>
        <taxon>Monochamini</taxon>
        <taxon>Molorchus</taxon>
    </lineage>
</organism>